<evidence type="ECO:0000259" key="8">
    <source>
        <dbReference type="Pfam" id="PF04039"/>
    </source>
</evidence>
<keyword evidence="6 7" id="KW-0472">Membrane</keyword>
<evidence type="ECO:0000256" key="5">
    <source>
        <dbReference type="ARBA" id="ARBA00022989"/>
    </source>
</evidence>
<comment type="caution">
    <text evidence="9">The sequence shown here is derived from an EMBL/GenBank/DDBJ whole genome shotgun (WGS) entry which is preliminary data.</text>
</comment>
<dbReference type="EMBL" id="MJMG01000007">
    <property type="protein sequence ID" value="OEY86639.1"/>
    <property type="molecule type" value="Genomic_DNA"/>
</dbReference>
<evidence type="ECO:0000256" key="3">
    <source>
        <dbReference type="ARBA" id="ARBA00022475"/>
    </source>
</evidence>
<dbReference type="Proteomes" id="UP000175679">
    <property type="component" value="Unassembled WGS sequence"/>
</dbReference>
<evidence type="ECO:0000313" key="9">
    <source>
        <dbReference type="EMBL" id="OEY86639.1"/>
    </source>
</evidence>
<gene>
    <name evidence="9" type="ORF">BIY23_02970</name>
</gene>
<protein>
    <submittedName>
        <fullName evidence="9">Cation:proton antiporter</fullName>
    </submittedName>
</protein>
<dbReference type="AlphaFoldDB" id="A0A1E7QK85"/>
<name>A0A1E7QK85_WOLPI</name>
<evidence type="ECO:0000256" key="7">
    <source>
        <dbReference type="SAM" id="Phobius"/>
    </source>
</evidence>
<feature type="domain" description="Na+/H+ antiporter MnhB subunit-related protein" evidence="8">
    <location>
        <begin position="6"/>
        <end position="121"/>
    </location>
</feature>
<evidence type="ECO:0000256" key="1">
    <source>
        <dbReference type="ARBA" id="ARBA00004651"/>
    </source>
</evidence>
<dbReference type="OrthoDB" id="2085045at2"/>
<feature type="transmembrane region" description="Helical" evidence="7">
    <location>
        <begin position="70"/>
        <end position="91"/>
    </location>
</feature>
<dbReference type="RefSeq" id="WP_070065118.1">
    <property type="nucleotide sequence ID" value="NZ_MJMG01000007.1"/>
</dbReference>
<sequence length="137" mass="15002">MVKDTVLSVVALLMLPFIILFGLYIQFHGDYTPGGGFQAGIIIASGIILYAMLFGIPTTLKAIPYSYIKFINALGIFLYGGTGILAMLLGQNFLSYDIIGQKAGIFLVEFGVMFTVCSSMLTMYISFTRKKSNDKLI</sequence>
<dbReference type="InterPro" id="IPR050622">
    <property type="entry name" value="CPA3_antiporter_subunitB"/>
</dbReference>
<dbReference type="Pfam" id="PF04039">
    <property type="entry name" value="MnhB"/>
    <property type="match status" value="1"/>
</dbReference>
<keyword evidence="4 7" id="KW-0812">Transmembrane</keyword>
<comment type="subcellular location">
    <subcellularLocation>
        <location evidence="1">Cell membrane</location>
        <topology evidence="1">Multi-pass membrane protein</topology>
    </subcellularLocation>
</comment>
<evidence type="ECO:0000256" key="6">
    <source>
        <dbReference type="ARBA" id="ARBA00023136"/>
    </source>
</evidence>
<keyword evidence="5 7" id="KW-1133">Transmembrane helix</keyword>
<organism evidence="9 10">
    <name type="scientific">Wolbachia pipientis</name>
    <dbReference type="NCBI Taxonomy" id="955"/>
    <lineage>
        <taxon>Bacteria</taxon>
        <taxon>Pseudomonadati</taxon>
        <taxon>Pseudomonadota</taxon>
        <taxon>Alphaproteobacteria</taxon>
        <taxon>Rickettsiales</taxon>
        <taxon>Anaplasmataceae</taxon>
        <taxon>Wolbachieae</taxon>
        <taxon>Wolbachia</taxon>
    </lineage>
</organism>
<dbReference type="GO" id="GO:0005886">
    <property type="term" value="C:plasma membrane"/>
    <property type="evidence" value="ECO:0007669"/>
    <property type="project" value="UniProtKB-SubCell"/>
</dbReference>
<accession>A0A1E7QK85</accession>
<dbReference type="InterPro" id="IPR007182">
    <property type="entry name" value="MnhB"/>
</dbReference>
<feature type="transmembrane region" description="Helical" evidence="7">
    <location>
        <begin position="7"/>
        <end position="25"/>
    </location>
</feature>
<dbReference type="PANTHER" id="PTHR33932">
    <property type="entry name" value="NA(+)/H(+) ANTIPORTER SUBUNIT B"/>
    <property type="match status" value="1"/>
</dbReference>
<evidence type="ECO:0000313" key="10">
    <source>
        <dbReference type="Proteomes" id="UP000175679"/>
    </source>
</evidence>
<evidence type="ECO:0000256" key="2">
    <source>
        <dbReference type="ARBA" id="ARBA00009425"/>
    </source>
</evidence>
<comment type="similarity">
    <text evidence="2">Belongs to the CPA3 antiporters (TC 2.A.63) subunit B family.</text>
</comment>
<proteinExistence type="inferred from homology"/>
<reference evidence="9 10" key="1">
    <citation type="submission" date="2016-09" db="EMBL/GenBank/DDBJ databases">
        <title>Genomic evidence for plant-parasitic nematodes as the earliest Wolbachia hosts.</title>
        <authorList>
            <person name="Brown A.M."/>
            <person name="Wasala S.K."/>
            <person name="Howe D.K."/>
            <person name="Peetz A.B."/>
            <person name="Zasada I.A."/>
            <person name="Denver D.R."/>
        </authorList>
    </citation>
    <scope>NUCLEOTIDE SEQUENCE [LARGE SCALE GENOMIC DNA]</scope>
    <source>
        <strain evidence="10">wPpe</strain>
    </source>
</reference>
<feature type="transmembrane region" description="Helical" evidence="7">
    <location>
        <begin position="103"/>
        <end position="127"/>
    </location>
</feature>
<evidence type="ECO:0000256" key="4">
    <source>
        <dbReference type="ARBA" id="ARBA00022692"/>
    </source>
</evidence>
<dbReference type="PANTHER" id="PTHR33932:SF4">
    <property type="entry name" value="NA(+)_H(+) ANTIPORTER SUBUNIT B"/>
    <property type="match status" value="1"/>
</dbReference>
<keyword evidence="10" id="KW-1185">Reference proteome</keyword>
<keyword evidence="3" id="KW-1003">Cell membrane</keyword>
<dbReference type="NCBIfam" id="NF009162">
    <property type="entry name" value="PRK12508.1"/>
    <property type="match status" value="1"/>
</dbReference>
<feature type="transmembrane region" description="Helical" evidence="7">
    <location>
        <begin position="37"/>
        <end position="58"/>
    </location>
</feature>